<evidence type="ECO:0000256" key="3">
    <source>
        <dbReference type="ARBA" id="ARBA00022694"/>
    </source>
</evidence>
<dbReference type="InterPro" id="IPR017861">
    <property type="entry name" value="KAE1/TsaD"/>
</dbReference>
<comment type="cofactor">
    <cofactor evidence="7">
        <name>a divalent metal cation</name>
        <dbReference type="ChEBI" id="CHEBI:60240"/>
    </cofactor>
    <text evidence="7">Binds 1 divalent metal cation per subunit.</text>
</comment>
<evidence type="ECO:0000256" key="5">
    <source>
        <dbReference type="ARBA" id="ARBA00023315"/>
    </source>
</evidence>
<dbReference type="Pfam" id="PF00814">
    <property type="entry name" value="TsaD"/>
    <property type="match status" value="1"/>
</dbReference>
<evidence type="ECO:0000256" key="2">
    <source>
        <dbReference type="ARBA" id="ARBA00022679"/>
    </source>
</evidence>
<dbReference type="InterPro" id="IPR043129">
    <property type="entry name" value="ATPase_NBD"/>
</dbReference>
<dbReference type="EC" id="2.3.1.234" evidence="1"/>
<evidence type="ECO:0000256" key="6">
    <source>
        <dbReference type="ARBA" id="ARBA00048117"/>
    </source>
</evidence>
<dbReference type="CDD" id="cd24134">
    <property type="entry name" value="ASKHA_NBD_OSGEPL1_QRI7_euk"/>
    <property type="match status" value="1"/>
</dbReference>
<evidence type="ECO:0000259" key="8">
    <source>
        <dbReference type="Pfam" id="PF00814"/>
    </source>
</evidence>
<keyword evidence="4 7" id="KW-0479">Metal-binding</keyword>
<dbReference type="AlphaFoldDB" id="W4G5Z1"/>
<comment type="similarity">
    <text evidence="7">Belongs to the KAE1 / TsaD family.</text>
</comment>
<dbReference type="InterPro" id="IPR000905">
    <property type="entry name" value="Gcp-like_dom"/>
</dbReference>
<sequence length="390" mass="42370">MNVFRRNHPMRHALVTPQRMMRGNGLCRRVSYVLGIETSCDDTAVAVVDSNGHILSEVVSSQWEMIQKWKGIVPALAARAHVENLPFVLDEAMRQSGLPGGYRSLSAVAVTTGPGLAPCLNVGLSTAIGLAHDHKLDIVAVNHLEAHALVPRLFQKDLGFPFLVLLVSGGHCTLVVAKDVGDYDVLGNTVDDSVGEAFDKVARMLSLATDTTTSHGGKLVEGYAARGNPRAFAFTEPMKKKQRKDCDFSYSGLKTAMVRHIASLPQPLDMKTKQDLAASFQRTAIAHLVTRTRLACELTQASTMGSMKHLVVCGGVAANANVRSQLQELATSQGLTAIFPPIRYCTDNGVMVAWAGMERFLRGVRDDPTTVKYSPRWPLDQLTPPTKQTI</sequence>
<name>W4G5Z1_APHAT</name>
<dbReference type="PANTHER" id="PTHR11735">
    <property type="entry name" value="TRNA N6-ADENOSINE THREONYLCARBAMOYLTRANSFERASE"/>
    <property type="match status" value="1"/>
</dbReference>
<protein>
    <recommendedName>
        <fullName evidence="1">N(6)-L-threonylcarbamoyladenine synthase</fullName>
        <ecNumber evidence="1">2.3.1.234</ecNumber>
    </recommendedName>
</protein>
<evidence type="ECO:0000256" key="4">
    <source>
        <dbReference type="ARBA" id="ARBA00022723"/>
    </source>
</evidence>
<dbReference type="SUPFAM" id="SSF53067">
    <property type="entry name" value="Actin-like ATPase domain"/>
    <property type="match status" value="1"/>
</dbReference>
<dbReference type="GO" id="GO:0005739">
    <property type="term" value="C:mitochondrion"/>
    <property type="evidence" value="ECO:0007669"/>
    <property type="project" value="UniProtKB-SubCell"/>
</dbReference>
<proteinExistence type="inferred from homology"/>
<evidence type="ECO:0000256" key="7">
    <source>
        <dbReference type="HAMAP-Rule" id="MF_03179"/>
    </source>
</evidence>
<reference evidence="9" key="1">
    <citation type="submission" date="2013-12" db="EMBL/GenBank/DDBJ databases">
        <title>The Genome Sequence of Aphanomyces astaci APO3.</title>
        <authorList>
            <consortium name="The Broad Institute Genomics Platform"/>
            <person name="Russ C."/>
            <person name="Tyler B."/>
            <person name="van West P."/>
            <person name="Dieguez-Uribeondo J."/>
            <person name="Young S.K."/>
            <person name="Zeng Q."/>
            <person name="Gargeya S."/>
            <person name="Fitzgerald M."/>
            <person name="Abouelleil A."/>
            <person name="Alvarado L."/>
            <person name="Chapman S.B."/>
            <person name="Gainer-Dewar J."/>
            <person name="Goldberg J."/>
            <person name="Griggs A."/>
            <person name="Gujja S."/>
            <person name="Hansen M."/>
            <person name="Howarth C."/>
            <person name="Imamovic A."/>
            <person name="Ireland A."/>
            <person name="Larimer J."/>
            <person name="McCowan C."/>
            <person name="Murphy C."/>
            <person name="Pearson M."/>
            <person name="Poon T.W."/>
            <person name="Priest M."/>
            <person name="Roberts A."/>
            <person name="Saif S."/>
            <person name="Shea T."/>
            <person name="Sykes S."/>
            <person name="Wortman J."/>
            <person name="Nusbaum C."/>
            <person name="Birren B."/>
        </authorList>
    </citation>
    <scope>NUCLEOTIDE SEQUENCE [LARGE SCALE GENOMIC DNA]</scope>
    <source>
        <strain evidence="9">APO3</strain>
    </source>
</reference>
<keyword evidence="5 7" id="KW-0012">Acyltransferase</keyword>
<dbReference type="Gene3D" id="3.30.420.40">
    <property type="match status" value="2"/>
</dbReference>
<dbReference type="VEuPathDB" id="FungiDB:H257_10674"/>
<dbReference type="NCBIfam" id="TIGR03723">
    <property type="entry name" value="T6A_TsaD_YgjD"/>
    <property type="match status" value="1"/>
</dbReference>
<dbReference type="NCBIfam" id="TIGR00329">
    <property type="entry name" value="gcp_kae1"/>
    <property type="match status" value="1"/>
</dbReference>
<comment type="subunit">
    <text evidence="7">Homodimer.</text>
</comment>
<comment type="subcellular location">
    <subcellularLocation>
        <location evidence="7">Mitochondrion</location>
    </subcellularLocation>
</comment>
<dbReference type="EMBL" id="KI913142">
    <property type="protein sequence ID" value="ETV75075.1"/>
    <property type="molecule type" value="Genomic_DNA"/>
</dbReference>
<gene>
    <name evidence="9" type="ORF">H257_10674</name>
</gene>
<dbReference type="HAMAP" id="MF_01445">
    <property type="entry name" value="TsaD"/>
    <property type="match status" value="1"/>
</dbReference>
<dbReference type="RefSeq" id="XP_009835580.1">
    <property type="nucleotide sequence ID" value="XM_009837278.1"/>
</dbReference>
<dbReference type="InterPro" id="IPR022450">
    <property type="entry name" value="TsaD"/>
</dbReference>
<accession>W4G5Z1</accession>
<dbReference type="GO" id="GO:0061711">
    <property type="term" value="F:tRNA N(6)-L-threonylcarbamoyladenine synthase activity"/>
    <property type="evidence" value="ECO:0007669"/>
    <property type="project" value="UniProtKB-EC"/>
</dbReference>
<dbReference type="STRING" id="112090.W4G5Z1"/>
<dbReference type="GO" id="GO:0046872">
    <property type="term" value="F:metal ion binding"/>
    <property type="evidence" value="ECO:0007669"/>
    <property type="project" value="UniProtKB-KW"/>
</dbReference>
<keyword evidence="2 7" id="KW-0808">Transferase</keyword>
<organism evidence="9">
    <name type="scientific">Aphanomyces astaci</name>
    <name type="common">Crayfish plague agent</name>
    <dbReference type="NCBI Taxonomy" id="112090"/>
    <lineage>
        <taxon>Eukaryota</taxon>
        <taxon>Sar</taxon>
        <taxon>Stramenopiles</taxon>
        <taxon>Oomycota</taxon>
        <taxon>Saprolegniomycetes</taxon>
        <taxon>Saprolegniales</taxon>
        <taxon>Verrucalvaceae</taxon>
        <taxon>Aphanomyces</taxon>
    </lineage>
</organism>
<dbReference type="GO" id="GO:0002949">
    <property type="term" value="P:tRNA threonylcarbamoyladenosine modification"/>
    <property type="evidence" value="ECO:0007669"/>
    <property type="project" value="UniProtKB-UniRule"/>
</dbReference>
<comment type="function">
    <text evidence="7">Required for the formation of a threonylcarbamoyl group on adenosine at position 37 (t(6)A37) in mitochondrial tRNAs that read codons beginning with adenine. Probably involved in the transfer of the threonylcarbamoyl moiety of threonylcarbamoyl-AMP (TC-AMP) to the N6 group of A37. Involved in mitochondrial genome maintenance.</text>
</comment>
<dbReference type="PRINTS" id="PR00789">
    <property type="entry name" value="OSIALOPTASE"/>
</dbReference>
<keyword evidence="3 7" id="KW-0819">tRNA processing</keyword>
<comment type="catalytic activity">
    <reaction evidence="6 7">
        <text>L-threonylcarbamoyladenylate + adenosine(37) in tRNA = N(6)-L-threonylcarbamoyladenosine(37) in tRNA + AMP + H(+)</text>
        <dbReference type="Rhea" id="RHEA:37059"/>
        <dbReference type="Rhea" id="RHEA-COMP:10162"/>
        <dbReference type="Rhea" id="RHEA-COMP:10163"/>
        <dbReference type="ChEBI" id="CHEBI:15378"/>
        <dbReference type="ChEBI" id="CHEBI:73682"/>
        <dbReference type="ChEBI" id="CHEBI:74411"/>
        <dbReference type="ChEBI" id="CHEBI:74418"/>
        <dbReference type="ChEBI" id="CHEBI:456215"/>
        <dbReference type="EC" id="2.3.1.234"/>
    </reaction>
</comment>
<keyword evidence="7" id="KW-0496">Mitochondrion</keyword>
<evidence type="ECO:0000313" key="9">
    <source>
        <dbReference type="EMBL" id="ETV75075.1"/>
    </source>
</evidence>
<dbReference type="OrthoDB" id="10259622at2759"/>
<dbReference type="PANTHER" id="PTHR11735:SF6">
    <property type="entry name" value="TRNA N6-ADENOSINE THREONYLCARBAMOYLTRANSFERASE, MITOCHONDRIAL"/>
    <property type="match status" value="1"/>
</dbReference>
<evidence type="ECO:0000256" key="1">
    <source>
        <dbReference type="ARBA" id="ARBA00012156"/>
    </source>
</evidence>
<feature type="domain" description="Gcp-like" evidence="8">
    <location>
        <begin position="53"/>
        <end position="354"/>
    </location>
</feature>
<dbReference type="GeneID" id="20812670"/>